<feature type="domain" description="Polysaccharide chain length determinant N-terminal" evidence="9">
    <location>
        <begin position="4"/>
        <end position="89"/>
    </location>
</feature>
<evidence type="ECO:0000256" key="8">
    <source>
        <dbReference type="SAM" id="Phobius"/>
    </source>
</evidence>
<proteinExistence type="inferred from homology"/>
<evidence type="ECO:0000256" key="2">
    <source>
        <dbReference type="ARBA" id="ARBA00006683"/>
    </source>
</evidence>
<feature type="transmembrane region" description="Helical" evidence="8">
    <location>
        <begin position="170"/>
        <end position="191"/>
    </location>
</feature>
<reference evidence="10 11" key="1">
    <citation type="submission" date="2021-03" db="EMBL/GenBank/DDBJ databases">
        <title>Genomic Encyclopedia of Type Strains, Phase IV (KMG-IV): sequencing the most valuable type-strain genomes for metagenomic binning, comparative biology and taxonomic classification.</title>
        <authorList>
            <person name="Goeker M."/>
        </authorList>
    </citation>
    <scope>NUCLEOTIDE SEQUENCE [LARGE SCALE GENOMIC DNA]</scope>
    <source>
        <strain evidence="10 11">DSM 27138</strain>
    </source>
</reference>
<gene>
    <name evidence="10" type="ORF">J2Z79_003293</name>
</gene>
<keyword evidence="11" id="KW-1185">Reference proteome</keyword>
<evidence type="ECO:0000256" key="4">
    <source>
        <dbReference type="ARBA" id="ARBA00022692"/>
    </source>
</evidence>
<dbReference type="PANTHER" id="PTHR32309">
    <property type="entry name" value="TYROSINE-PROTEIN KINASE"/>
    <property type="match status" value="1"/>
</dbReference>
<organism evidence="10 11">
    <name type="scientific">Symbiobacterium terraclitae</name>
    <dbReference type="NCBI Taxonomy" id="557451"/>
    <lineage>
        <taxon>Bacteria</taxon>
        <taxon>Bacillati</taxon>
        <taxon>Bacillota</taxon>
        <taxon>Clostridia</taxon>
        <taxon>Eubacteriales</taxon>
        <taxon>Symbiobacteriaceae</taxon>
        <taxon>Symbiobacterium</taxon>
    </lineage>
</organism>
<dbReference type="InterPro" id="IPR003856">
    <property type="entry name" value="LPS_length_determ_N"/>
</dbReference>
<evidence type="ECO:0000313" key="10">
    <source>
        <dbReference type="EMBL" id="MBP2019851.1"/>
    </source>
</evidence>
<protein>
    <submittedName>
        <fullName evidence="10">Capsular polysaccharide biosynthesis protein</fullName>
    </submittedName>
</protein>
<name>A0ABS4JXY8_9FIRM</name>
<feature type="transmembrane region" description="Helical" evidence="8">
    <location>
        <begin position="20"/>
        <end position="41"/>
    </location>
</feature>
<evidence type="ECO:0000256" key="6">
    <source>
        <dbReference type="ARBA" id="ARBA00023136"/>
    </source>
</evidence>
<dbReference type="Proteomes" id="UP001519289">
    <property type="component" value="Unassembled WGS sequence"/>
</dbReference>
<keyword evidence="6 8" id="KW-0472">Membrane</keyword>
<dbReference type="EMBL" id="JAGGLG010000037">
    <property type="protein sequence ID" value="MBP2019851.1"/>
    <property type="molecule type" value="Genomic_DNA"/>
</dbReference>
<dbReference type="RefSeq" id="WP_209467954.1">
    <property type="nucleotide sequence ID" value="NZ_JAGGLG010000037.1"/>
</dbReference>
<dbReference type="InterPro" id="IPR050445">
    <property type="entry name" value="Bact_polysacc_biosynth/exp"/>
</dbReference>
<evidence type="ECO:0000313" key="11">
    <source>
        <dbReference type="Proteomes" id="UP001519289"/>
    </source>
</evidence>
<keyword evidence="5 8" id="KW-1133">Transmembrane helix</keyword>
<dbReference type="PANTHER" id="PTHR32309:SF13">
    <property type="entry name" value="FERRIC ENTEROBACTIN TRANSPORT PROTEIN FEPE"/>
    <property type="match status" value="1"/>
</dbReference>
<feature type="region of interest" description="Disordered" evidence="7">
    <location>
        <begin position="306"/>
        <end position="371"/>
    </location>
</feature>
<evidence type="ECO:0000256" key="5">
    <source>
        <dbReference type="ARBA" id="ARBA00022989"/>
    </source>
</evidence>
<sequence length="411" mass="42164">MADDRISLREILAMLGRRFVWVLLPLVLFTGLAVAATFYMMPVYEASTTLILTTPTGSPTNYETLLFNRNLAKTYSEVARSRSVAAEAAAMLGLQESVEEFQERIRVSVVRDTEVIEIAVIDTDPVRAADAANALASAFRSRFWQFTFLDSLRIVDPAEPPVEPIRPQPVLYITVGVVVGLASGVGLAALVDHLFPRRPRREPTEPAALTEDAGQAIPAAQALMPAGAGGPGGGGTAASAPLACRRAAGVSPAASQAACASAASAQAVNVPAGGALTAGAPAAAEAASGAPTAGAPAAAEAASGAPLAGAPMAGPPPADAPTADDMTAGAPADILPEEGEPPGSAPVTSSDAEGESPPTAPADVLADTVGSPLPLRRRRRYRHRFRLRLRWRAEADPVPEGPSEGMGEVHA</sequence>
<comment type="caution">
    <text evidence="10">The sequence shown here is derived from an EMBL/GenBank/DDBJ whole genome shotgun (WGS) entry which is preliminary data.</text>
</comment>
<evidence type="ECO:0000259" key="9">
    <source>
        <dbReference type="Pfam" id="PF02706"/>
    </source>
</evidence>
<dbReference type="Pfam" id="PF02706">
    <property type="entry name" value="Wzz"/>
    <property type="match status" value="1"/>
</dbReference>
<evidence type="ECO:0000256" key="1">
    <source>
        <dbReference type="ARBA" id="ARBA00004651"/>
    </source>
</evidence>
<comment type="subcellular location">
    <subcellularLocation>
        <location evidence="1">Cell membrane</location>
        <topology evidence="1">Multi-pass membrane protein</topology>
    </subcellularLocation>
</comment>
<feature type="compositionally biased region" description="Low complexity" evidence="7">
    <location>
        <begin position="320"/>
        <end position="333"/>
    </location>
</feature>
<keyword evidence="3" id="KW-1003">Cell membrane</keyword>
<evidence type="ECO:0000256" key="3">
    <source>
        <dbReference type="ARBA" id="ARBA00022475"/>
    </source>
</evidence>
<evidence type="ECO:0000256" key="7">
    <source>
        <dbReference type="SAM" id="MobiDB-lite"/>
    </source>
</evidence>
<comment type="similarity">
    <text evidence="2">Belongs to the CpsC/CapA family.</text>
</comment>
<accession>A0ABS4JXY8</accession>
<keyword evidence="4 8" id="KW-0812">Transmembrane</keyword>